<comment type="similarity">
    <text evidence="3">Belongs to the autotransporter-2 (AT-2) (TC 1.B.40) family.</text>
</comment>
<evidence type="ECO:0000256" key="1">
    <source>
        <dbReference type="ARBA" id="ARBA00004241"/>
    </source>
</evidence>
<feature type="domain" description="Trimeric autotransporter adhesin YadA-like head" evidence="14">
    <location>
        <begin position="745"/>
        <end position="767"/>
    </location>
</feature>
<keyword evidence="9" id="KW-0472">Membrane</keyword>
<evidence type="ECO:0000256" key="7">
    <source>
        <dbReference type="ARBA" id="ARBA00022729"/>
    </source>
</evidence>
<evidence type="ECO:0000256" key="5">
    <source>
        <dbReference type="ARBA" id="ARBA00022452"/>
    </source>
</evidence>
<dbReference type="InterPro" id="IPR011049">
    <property type="entry name" value="Serralysin-like_metalloprot_C"/>
</dbReference>
<evidence type="ECO:0000313" key="17">
    <source>
        <dbReference type="Proteomes" id="UP000004018"/>
    </source>
</evidence>
<protein>
    <submittedName>
        <fullName evidence="16">Septum site-determining protein MinC</fullName>
    </submittedName>
</protein>
<dbReference type="CDD" id="cd12820">
    <property type="entry name" value="LbR_YadA-like"/>
    <property type="match status" value="1"/>
</dbReference>
<feature type="domain" description="Trimeric autotransporter adhesin YadA-like stalk" evidence="15">
    <location>
        <begin position="878"/>
        <end position="901"/>
    </location>
</feature>
<keyword evidence="4" id="KW-0813">Transport</keyword>
<keyword evidence="6" id="KW-0812">Transmembrane</keyword>
<name>A0ABN0CYF9_9FIRM</name>
<dbReference type="EMBL" id="AFIJ01000044">
    <property type="protein sequence ID" value="EGL38394.1"/>
    <property type="molecule type" value="Genomic_DNA"/>
</dbReference>
<dbReference type="InterPro" id="IPR008635">
    <property type="entry name" value="Coiled_stalk_dom"/>
</dbReference>
<dbReference type="Pfam" id="PF03895">
    <property type="entry name" value="YadA_anchor"/>
    <property type="match status" value="1"/>
</dbReference>
<comment type="caution">
    <text evidence="16">The sequence shown here is derived from an EMBL/GenBank/DDBJ whole genome shotgun (WGS) entry which is preliminary data.</text>
</comment>
<evidence type="ECO:0000259" key="15">
    <source>
        <dbReference type="Pfam" id="PF05662"/>
    </source>
</evidence>
<keyword evidence="7" id="KW-0732">Signal</keyword>
<dbReference type="Gene3D" id="6.10.250.2040">
    <property type="match status" value="1"/>
</dbReference>
<feature type="coiled-coil region" evidence="11">
    <location>
        <begin position="802"/>
        <end position="833"/>
    </location>
</feature>
<organism evidence="16 17">
    <name type="scientific">Megasphaera lornae</name>
    <dbReference type="NCBI Taxonomy" id="1000568"/>
    <lineage>
        <taxon>Bacteria</taxon>
        <taxon>Bacillati</taxon>
        <taxon>Bacillota</taxon>
        <taxon>Negativicutes</taxon>
        <taxon>Veillonellales</taxon>
        <taxon>Veillonellaceae</taxon>
        <taxon>Megasphaera</taxon>
    </lineage>
</organism>
<dbReference type="Gene3D" id="2.150.10.10">
    <property type="entry name" value="Serralysin-like metalloprotease, C-terminal"/>
    <property type="match status" value="2"/>
</dbReference>
<evidence type="ECO:0000256" key="9">
    <source>
        <dbReference type="ARBA" id="ARBA00023136"/>
    </source>
</evidence>
<evidence type="ECO:0000256" key="11">
    <source>
        <dbReference type="SAM" id="Coils"/>
    </source>
</evidence>
<evidence type="ECO:0000256" key="12">
    <source>
        <dbReference type="SAM" id="MobiDB-lite"/>
    </source>
</evidence>
<keyword evidence="10" id="KW-0998">Cell outer membrane</keyword>
<sequence>MGTGKVAKDDANLVTGGTVAAAVDSLVNKDLTNLSANGKTAITTIADNAVTNKVTDTFVTDKVKKGNITSTTLAITGDGKAVGADVTIDLKDKSITADKLSEALQNKINGAVDTKGDSIVVADWAKKLGTGKVAKGDANLVTGDTVAAAVDSLANQDLTNLSAKGKQALTNAVTNTVTDTFVTDKVKKGNITSTTLAITGDGKAVGANVTIDLKDKSITADKLSEALQNKINSAVDTKGDSIVVADWAKKLGTGKVAKDDANLVTGGTVAAAVDSLANKDLDNLSAKGKQALEKIADTAVTNTVTDTFVTDKVKKGSITSQTLTITGDGKAVGADVTIDLKDKSITADKLSDELQNKINGAVDTKGDTISVADWAKKLGTGKVAKDDANLVTGGTVAAAVDSLANKDLDNLSAKGKQALTNAVTNTVTDTFVTDKVKKGSITSQTLTITGDGKAVGADVTIDLKDKSITADKLSEALQNKINGAVDAKGDTINVADWAKKLGTGKVAKDDANLVTGGTVAQYIDPKLTHYVSISATETGEQSNYNNDGATGTRATAIGVAATAAGLDATAVGTYVNAFGQSAVAIGAHAMGSSDNSTAVGTQAAALAEATAAVGYQASAMNVGSTALGTLAAAVENGSGAVGYQTIAVEGSFAGGYKSQALGAFSLALGSQAYVGTEDFKLNNIKFNKGKDYYPIFYVEDMLKDKDKKAAYQDKFKEQLQGLSDSDAETKLKYLIIADLNKNISRATAIGHRAFVSTDGGVALGSESTAKRAGGLFGYNPKNGAAFVDGTAVAEYLGKTTEYDALQTEMTAKKTAVEEAKKALKENVSDTTKKENLTKAYQALEAVQQKENLLLGAYRSAGGYGAFSVGNEEKGITRQITGVAAGTKDTDAVNVVQLKALATLPMNMYSGGKVENNTYKPGTTQWTMPLRAIRLDFGDGLKAQKIEKDGTIYTLVTLDKDSLKNDPNFKGPQGEQGPQGNPGPKGDKGDPGEKGKDGRNGTDANITLIGDSHTGVVVNPVQTGVAVMPSVQTGGSKTYTVGLGSRINVGHVVINGEAENCTITGLTNKTWDPQHIVSGRAATEDQLQQATQGMEQHITAMGQRMNRVGAGAAALAALQPLDFDPQAKWDISAAYGNYVNANAVALGAFYRPNEKTLVSLGGSFGTGQNMIHAGVSLKVGRGSLPISSKAEMARQLAVQQQEVARLLAKDAQREQEMAVLKARDQERDKEMAAMKEREAQLWQEVALLKHKK</sequence>
<feature type="domain" description="Trimeric autotransporter adhesin YadA-like C-terminal membrane anchor" evidence="13">
    <location>
        <begin position="1123"/>
        <end position="1176"/>
    </location>
</feature>
<keyword evidence="17" id="KW-1185">Reference proteome</keyword>
<proteinExistence type="inferred from homology"/>
<accession>A0ABN0CYF9</accession>
<dbReference type="Pfam" id="PF05658">
    <property type="entry name" value="YadA_head"/>
    <property type="match status" value="4"/>
</dbReference>
<evidence type="ECO:0000256" key="2">
    <source>
        <dbReference type="ARBA" id="ARBA00004442"/>
    </source>
</evidence>
<keyword evidence="8" id="KW-0653">Protein transport</keyword>
<dbReference type="Gene3D" id="3.30.1300.30">
    <property type="entry name" value="GSPII I/J protein-like"/>
    <property type="match status" value="1"/>
</dbReference>
<feature type="domain" description="Trimeric autotransporter adhesin YadA-like head" evidence="14">
    <location>
        <begin position="593"/>
        <end position="617"/>
    </location>
</feature>
<reference evidence="16 17" key="1">
    <citation type="submission" date="2011-04" db="EMBL/GenBank/DDBJ databases">
        <authorList>
            <person name="Harkins D.M."/>
            <person name="Madupu R."/>
            <person name="Durkin A.S."/>
            <person name="Torralba M."/>
            <person name="Methe B."/>
            <person name="Sutton G.G."/>
            <person name="Nelson K.E."/>
        </authorList>
    </citation>
    <scope>NUCLEOTIDE SEQUENCE [LARGE SCALE GENOMIC DNA]</scope>
    <source>
        <strain evidence="16 17">UPII 199-6</strain>
    </source>
</reference>
<dbReference type="InterPro" id="IPR005594">
    <property type="entry name" value="YadA_C"/>
</dbReference>
<evidence type="ECO:0000259" key="14">
    <source>
        <dbReference type="Pfam" id="PF05658"/>
    </source>
</evidence>
<keyword evidence="11" id="KW-0175">Coiled coil</keyword>
<dbReference type="Gene3D" id="1.20.5.320">
    <property type="entry name" value="6-Phosphogluconate Dehydrogenase, domain 3"/>
    <property type="match status" value="1"/>
</dbReference>
<evidence type="ECO:0000313" key="16">
    <source>
        <dbReference type="EMBL" id="EGL38394.1"/>
    </source>
</evidence>
<dbReference type="InterPro" id="IPR008640">
    <property type="entry name" value="Adhesin_Head_dom"/>
</dbReference>
<feature type="domain" description="Trimeric autotransporter adhesin YadA-like head" evidence="14">
    <location>
        <begin position="549"/>
        <end position="573"/>
    </location>
</feature>
<feature type="compositionally biased region" description="Low complexity" evidence="12">
    <location>
        <begin position="969"/>
        <end position="983"/>
    </location>
</feature>
<dbReference type="InterPro" id="IPR045584">
    <property type="entry name" value="Pilin-like"/>
</dbReference>
<feature type="domain" description="Trimeric autotransporter adhesin YadA-like head" evidence="14">
    <location>
        <begin position="653"/>
        <end position="672"/>
    </location>
</feature>
<keyword evidence="5" id="KW-1134">Transmembrane beta strand</keyword>
<evidence type="ECO:0000256" key="6">
    <source>
        <dbReference type="ARBA" id="ARBA00022692"/>
    </source>
</evidence>
<evidence type="ECO:0000256" key="10">
    <source>
        <dbReference type="ARBA" id="ARBA00023237"/>
    </source>
</evidence>
<dbReference type="SUPFAM" id="SSF101967">
    <property type="entry name" value="Adhesin YadA, collagen-binding domain"/>
    <property type="match status" value="2"/>
</dbReference>
<evidence type="ECO:0000256" key="3">
    <source>
        <dbReference type="ARBA" id="ARBA00005848"/>
    </source>
</evidence>
<dbReference type="SUPFAM" id="SSF54523">
    <property type="entry name" value="Pili subunits"/>
    <property type="match status" value="1"/>
</dbReference>
<dbReference type="Pfam" id="PF05662">
    <property type="entry name" value="YadA_stalk"/>
    <property type="match status" value="1"/>
</dbReference>
<dbReference type="Proteomes" id="UP000004018">
    <property type="component" value="Unassembled WGS sequence"/>
</dbReference>
<feature type="compositionally biased region" description="Basic and acidic residues" evidence="12">
    <location>
        <begin position="984"/>
        <end position="999"/>
    </location>
</feature>
<gene>
    <name evidence="16" type="ORF">HMPREF1039_1520</name>
</gene>
<feature type="region of interest" description="Disordered" evidence="12">
    <location>
        <begin position="962"/>
        <end position="1006"/>
    </location>
</feature>
<evidence type="ECO:0000256" key="8">
    <source>
        <dbReference type="ARBA" id="ARBA00022927"/>
    </source>
</evidence>
<evidence type="ECO:0000259" key="13">
    <source>
        <dbReference type="Pfam" id="PF03895"/>
    </source>
</evidence>
<comment type="subcellular location">
    <subcellularLocation>
        <location evidence="2">Cell outer membrane</location>
    </subcellularLocation>
    <subcellularLocation>
        <location evidence="1">Cell surface</location>
    </subcellularLocation>
</comment>
<evidence type="ECO:0000256" key="4">
    <source>
        <dbReference type="ARBA" id="ARBA00022448"/>
    </source>
</evidence>